<evidence type="ECO:0000313" key="1">
    <source>
        <dbReference type="EMBL" id="PWN49139.1"/>
    </source>
</evidence>
<name>A0ACD0NTJ0_9BASI</name>
<sequence>MAPTAEVQSRTNVEATTVAPGKLASLKGDSKLIREPLRLTGILDKYENFDVTPVIGREYPTIQIRDLLKDEKSDELLRELATIISRRGVVFFRNQDLTPEEQKTFTDAIGRAAGKPKDSGLHIHPIVNAERDGEFTAVDDKGTANTDNEISVISSKLRKAFEYRRRKGGDSEWHSDITFEPVPSDYTSLKVHTLPPTGGDTLWSSGYEIYDLLSPSFRSYLETLTGHFAQPEFNRAAERGGFKVHPGPRGSDLNVGETLEAEHPFIRTNPVTGWKSVFGLGSHFDSLKDLDPAESQIIKDYILKLVTTSHGAQVRFKWSKNDLAIWDNRSVYHAANPDYIGLGERAGVRAVSIGEKPYFDSASRSRREELGDSRII</sequence>
<proteinExistence type="predicted"/>
<reference evidence="1 2" key="1">
    <citation type="journal article" date="2018" name="Mol. Biol. Evol.">
        <title>Broad Genomic Sampling Reveals a Smut Pathogenic Ancestry of the Fungal Clade Ustilaginomycotina.</title>
        <authorList>
            <person name="Kijpornyongpan T."/>
            <person name="Mondo S.J."/>
            <person name="Barry K."/>
            <person name="Sandor L."/>
            <person name="Lee J."/>
            <person name="Lipzen A."/>
            <person name="Pangilinan J."/>
            <person name="LaButti K."/>
            <person name="Hainaut M."/>
            <person name="Henrissat B."/>
            <person name="Grigoriev I.V."/>
            <person name="Spatafora J.W."/>
            <person name="Aime M.C."/>
        </authorList>
    </citation>
    <scope>NUCLEOTIDE SEQUENCE [LARGE SCALE GENOMIC DNA]</scope>
    <source>
        <strain evidence="1 2">SA 807</strain>
    </source>
</reference>
<organism evidence="1 2">
    <name type="scientific">Violaceomyces palustris</name>
    <dbReference type="NCBI Taxonomy" id="1673888"/>
    <lineage>
        <taxon>Eukaryota</taxon>
        <taxon>Fungi</taxon>
        <taxon>Dikarya</taxon>
        <taxon>Basidiomycota</taxon>
        <taxon>Ustilaginomycotina</taxon>
        <taxon>Ustilaginomycetes</taxon>
        <taxon>Violaceomycetales</taxon>
        <taxon>Violaceomycetaceae</taxon>
        <taxon>Violaceomyces</taxon>
    </lineage>
</organism>
<keyword evidence="1" id="KW-0223">Dioxygenase</keyword>
<dbReference type="Proteomes" id="UP000245626">
    <property type="component" value="Unassembled WGS sequence"/>
</dbReference>
<keyword evidence="2" id="KW-1185">Reference proteome</keyword>
<keyword evidence="1" id="KW-0560">Oxidoreductase</keyword>
<accession>A0ACD0NTJ0</accession>
<dbReference type="EMBL" id="KZ820092">
    <property type="protein sequence ID" value="PWN49139.1"/>
    <property type="molecule type" value="Genomic_DNA"/>
</dbReference>
<protein>
    <submittedName>
        <fullName evidence="1">Taurine catabolism dioxygenase</fullName>
    </submittedName>
</protein>
<gene>
    <name evidence="1" type="ORF">IE53DRAFT_161623</name>
</gene>
<evidence type="ECO:0000313" key="2">
    <source>
        <dbReference type="Proteomes" id="UP000245626"/>
    </source>
</evidence>